<dbReference type="AlphaFoldDB" id="A0A9P7ABZ7"/>
<dbReference type="Pfam" id="PF12851">
    <property type="entry name" value="Tet_JBP"/>
    <property type="match status" value="1"/>
</dbReference>
<gene>
    <name evidence="7" type="ORF">HD556DRAFT_1250051</name>
</gene>
<evidence type="ECO:0000256" key="2">
    <source>
        <dbReference type="ARBA" id="ARBA00022723"/>
    </source>
</evidence>
<sequence>MQRSALLASAALQVMHPELYWASVKTQIKLARWAMDNGHDEIYTRLQLWASVLNCAAVICNRQCPLHRDPRSPPEGFDVMTSVSEYYDGLMTLSNLGIQLRYNSGAMVACSGLIVRHGVTFTGNRIVWMWFMCDSLHNFVGTPRPQYASYMNVDWDFSVSA</sequence>
<dbReference type="InterPro" id="IPR024779">
    <property type="entry name" value="2OGFeDO_JBP1/TET_oxygenase_dom"/>
</dbReference>
<evidence type="ECO:0000256" key="1">
    <source>
        <dbReference type="ARBA" id="ARBA00001954"/>
    </source>
</evidence>
<dbReference type="Gene3D" id="3.60.130.30">
    <property type="match status" value="1"/>
</dbReference>
<reference evidence="7" key="1">
    <citation type="journal article" date="2020" name="New Phytol.">
        <title>Comparative genomics reveals dynamic genome evolution in host specialist ectomycorrhizal fungi.</title>
        <authorList>
            <person name="Lofgren L.A."/>
            <person name="Nguyen N.H."/>
            <person name="Vilgalys R."/>
            <person name="Ruytinx J."/>
            <person name="Liao H.L."/>
            <person name="Branco S."/>
            <person name="Kuo A."/>
            <person name="LaButti K."/>
            <person name="Lipzen A."/>
            <person name="Andreopoulos W."/>
            <person name="Pangilinan J."/>
            <person name="Riley R."/>
            <person name="Hundley H."/>
            <person name="Na H."/>
            <person name="Barry K."/>
            <person name="Grigoriev I.V."/>
            <person name="Stajich J.E."/>
            <person name="Kennedy P.G."/>
        </authorList>
    </citation>
    <scope>NUCLEOTIDE SEQUENCE</scope>
    <source>
        <strain evidence="7">S12</strain>
    </source>
</reference>
<dbReference type="OrthoDB" id="2621246at2759"/>
<evidence type="ECO:0000256" key="4">
    <source>
        <dbReference type="ARBA" id="ARBA00023002"/>
    </source>
</evidence>
<accession>A0A9P7ABZ7</accession>
<evidence type="ECO:0000313" key="7">
    <source>
        <dbReference type="EMBL" id="KAG1785345.1"/>
    </source>
</evidence>
<evidence type="ECO:0000256" key="5">
    <source>
        <dbReference type="ARBA" id="ARBA00023004"/>
    </source>
</evidence>
<keyword evidence="8" id="KW-1185">Reference proteome</keyword>
<evidence type="ECO:0000256" key="3">
    <source>
        <dbReference type="ARBA" id="ARBA00022964"/>
    </source>
</evidence>
<dbReference type="Proteomes" id="UP000719766">
    <property type="component" value="Unassembled WGS sequence"/>
</dbReference>
<comment type="caution">
    <text evidence="7">The sequence shown here is derived from an EMBL/GenBank/DDBJ whole genome shotgun (WGS) entry which is preliminary data.</text>
</comment>
<proteinExistence type="predicted"/>
<dbReference type="GO" id="GO:0051213">
    <property type="term" value="F:dioxygenase activity"/>
    <property type="evidence" value="ECO:0007669"/>
    <property type="project" value="UniProtKB-KW"/>
</dbReference>
<keyword evidence="3" id="KW-0223">Dioxygenase</keyword>
<protein>
    <recommendedName>
        <fullName evidence="6">2OGFeDO JBP1/TET oxygenase domain-containing protein</fullName>
    </recommendedName>
</protein>
<dbReference type="GO" id="GO:0046872">
    <property type="term" value="F:metal ion binding"/>
    <property type="evidence" value="ECO:0007669"/>
    <property type="project" value="UniProtKB-KW"/>
</dbReference>
<name>A0A9P7ABZ7_9AGAM</name>
<organism evidence="7 8">
    <name type="scientific">Suillus plorans</name>
    <dbReference type="NCBI Taxonomy" id="116603"/>
    <lineage>
        <taxon>Eukaryota</taxon>
        <taxon>Fungi</taxon>
        <taxon>Dikarya</taxon>
        <taxon>Basidiomycota</taxon>
        <taxon>Agaricomycotina</taxon>
        <taxon>Agaricomycetes</taxon>
        <taxon>Agaricomycetidae</taxon>
        <taxon>Boletales</taxon>
        <taxon>Suillineae</taxon>
        <taxon>Suillaceae</taxon>
        <taxon>Suillus</taxon>
    </lineage>
</organism>
<dbReference type="EMBL" id="JABBWE010000113">
    <property type="protein sequence ID" value="KAG1785345.1"/>
    <property type="molecule type" value="Genomic_DNA"/>
</dbReference>
<keyword evidence="4" id="KW-0560">Oxidoreductase</keyword>
<keyword evidence="5" id="KW-0408">Iron</keyword>
<dbReference type="RefSeq" id="XP_041152828.1">
    <property type="nucleotide sequence ID" value="XM_041298898.1"/>
</dbReference>
<evidence type="ECO:0000259" key="6">
    <source>
        <dbReference type="Pfam" id="PF12851"/>
    </source>
</evidence>
<feature type="domain" description="2OGFeDO JBP1/TET oxygenase" evidence="6">
    <location>
        <begin position="1"/>
        <end position="121"/>
    </location>
</feature>
<dbReference type="GeneID" id="64592662"/>
<evidence type="ECO:0000313" key="8">
    <source>
        <dbReference type="Proteomes" id="UP000719766"/>
    </source>
</evidence>
<comment type="cofactor">
    <cofactor evidence="1">
        <name>Fe(2+)</name>
        <dbReference type="ChEBI" id="CHEBI:29033"/>
    </cofactor>
</comment>
<keyword evidence="2" id="KW-0479">Metal-binding</keyword>